<sequence length="127" mass="15032">MKLFLKGLINTSASESDSEAEDFFFSLIKSYMLYILRACEFHGIKLKFTLIVLNVFNKNRINKKTNKFFEIFKPKHNHQFYEKEAYYCVTVTVTIKKINQIKYVGRNKLKELKVYYSGTPLAIFANY</sequence>
<dbReference type="AlphaFoldDB" id="A0A3M7PG74"/>
<reference evidence="1 2" key="1">
    <citation type="journal article" date="2018" name="Sci. Rep.">
        <title>Genomic signatures of local adaptation to the degree of environmental predictability in rotifers.</title>
        <authorList>
            <person name="Franch-Gras L."/>
            <person name="Hahn C."/>
            <person name="Garcia-Roger E.M."/>
            <person name="Carmona M.J."/>
            <person name="Serra M."/>
            <person name="Gomez A."/>
        </authorList>
    </citation>
    <scope>NUCLEOTIDE SEQUENCE [LARGE SCALE GENOMIC DNA]</scope>
    <source>
        <strain evidence="1">HYR1</strain>
    </source>
</reference>
<gene>
    <name evidence="1" type="ORF">BpHYR1_054672</name>
</gene>
<name>A0A3M7PG74_BRAPC</name>
<evidence type="ECO:0000313" key="1">
    <source>
        <dbReference type="EMBL" id="RMZ97714.1"/>
    </source>
</evidence>
<comment type="caution">
    <text evidence="1">The sequence shown here is derived from an EMBL/GenBank/DDBJ whole genome shotgun (WGS) entry which is preliminary data.</text>
</comment>
<protein>
    <submittedName>
        <fullName evidence="1">Uncharacterized protein</fullName>
    </submittedName>
</protein>
<dbReference type="Proteomes" id="UP000276133">
    <property type="component" value="Unassembled WGS sequence"/>
</dbReference>
<proteinExistence type="predicted"/>
<evidence type="ECO:0000313" key="2">
    <source>
        <dbReference type="Proteomes" id="UP000276133"/>
    </source>
</evidence>
<keyword evidence="2" id="KW-1185">Reference proteome</keyword>
<accession>A0A3M7PG74</accession>
<dbReference type="EMBL" id="REGN01011240">
    <property type="protein sequence ID" value="RMZ97714.1"/>
    <property type="molecule type" value="Genomic_DNA"/>
</dbReference>
<organism evidence="1 2">
    <name type="scientific">Brachionus plicatilis</name>
    <name type="common">Marine rotifer</name>
    <name type="synonym">Brachionus muelleri</name>
    <dbReference type="NCBI Taxonomy" id="10195"/>
    <lineage>
        <taxon>Eukaryota</taxon>
        <taxon>Metazoa</taxon>
        <taxon>Spiralia</taxon>
        <taxon>Gnathifera</taxon>
        <taxon>Rotifera</taxon>
        <taxon>Eurotatoria</taxon>
        <taxon>Monogononta</taxon>
        <taxon>Pseudotrocha</taxon>
        <taxon>Ploima</taxon>
        <taxon>Brachionidae</taxon>
        <taxon>Brachionus</taxon>
    </lineage>
</organism>